<protein>
    <submittedName>
        <fullName evidence="1">Uncharacterized protein</fullName>
    </submittedName>
</protein>
<dbReference type="EMBL" id="BPVZ01000063">
    <property type="protein sequence ID" value="GKV23628.1"/>
    <property type="molecule type" value="Genomic_DNA"/>
</dbReference>
<organism evidence="1 2">
    <name type="scientific">Rubroshorea leprosula</name>
    <dbReference type="NCBI Taxonomy" id="152421"/>
    <lineage>
        <taxon>Eukaryota</taxon>
        <taxon>Viridiplantae</taxon>
        <taxon>Streptophyta</taxon>
        <taxon>Embryophyta</taxon>
        <taxon>Tracheophyta</taxon>
        <taxon>Spermatophyta</taxon>
        <taxon>Magnoliopsida</taxon>
        <taxon>eudicotyledons</taxon>
        <taxon>Gunneridae</taxon>
        <taxon>Pentapetalae</taxon>
        <taxon>rosids</taxon>
        <taxon>malvids</taxon>
        <taxon>Malvales</taxon>
        <taxon>Dipterocarpaceae</taxon>
        <taxon>Rubroshorea</taxon>
    </lineage>
</organism>
<name>A0AAV5KG91_9ROSI</name>
<gene>
    <name evidence="1" type="ORF">SLEP1_g33334</name>
</gene>
<comment type="caution">
    <text evidence="1">The sequence shown here is derived from an EMBL/GenBank/DDBJ whole genome shotgun (WGS) entry which is preliminary data.</text>
</comment>
<dbReference type="AlphaFoldDB" id="A0AAV5KG91"/>
<evidence type="ECO:0000313" key="2">
    <source>
        <dbReference type="Proteomes" id="UP001054252"/>
    </source>
</evidence>
<reference evidence="1 2" key="1">
    <citation type="journal article" date="2021" name="Commun. Biol.">
        <title>The genome of Shorea leprosula (Dipterocarpaceae) highlights the ecological relevance of drought in aseasonal tropical rainforests.</title>
        <authorList>
            <person name="Ng K.K.S."/>
            <person name="Kobayashi M.J."/>
            <person name="Fawcett J.A."/>
            <person name="Hatakeyama M."/>
            <person name="Paape T."/>
            <person name="Ng C.H."/>
            <person name="Ang C.C."/>
            <person name="Tnah L.H."/>
            <person name="Lee C.T."/>
            <person name="Nishiyama T."/>
            <person name="Sese J."/>
            <person name="O'Brien M.J."/>
            <person name="Copetti D."/>
            <person name="Mohd Noor M.I."/>
            <person name="Ong R.C."/>
            <person name="Putra M."/>
            <person name="Sireger I.Z."/>
            <person name="Indrioko S."/>
            <person name="Kosugi Y."/>
            <person name="Izuno A."/>
            <person name="Isagi Y."/>
            <person name="Lee S.L."/>
            <person name="Shimizu K.K."/>
        </authorList>
    </citation>
    <scope>NUCLEOTIDE SEQUENCE [LARGE SCALE GENOMIC DNA]</scope>
    <source>
        <strain evidence="1">214</strain>
    </source>
</reference>
<accession>A0AAV5KG91</accession>
<dbReference type="Proteomes" id="UP001054252">
    <property type="component" value="Unassembled WGS sequence"/>
</dbReference>
<sequence>MLYVTKKWDKEGFPSQWLTVVFWIPYLQSGTQKW</sequence>
<keyword evidence="2" id="KW-1185">Reference proteome</keyword>
<proteinExistence type="predicted"/>
<evidence type="ECO:0000313" key="1">
    <source>
        <dbReference type="EMBL" id="GKV23628.1"/>
    </source>
</evidence>